<dbReference type="Pfam" id="PF11351">
    <property type="entry name" value="GTA_holin_3TM"/>
    <property type="match status" value="1"/>
</dbReference>
<dbReference type="EMBL" id="FWZU01000001">
    <property type="protein sequence ID" value="SME88324.1"/>
    <property type="molecule type" value="Genomic_DNA"/>
</dbReference>
<dbReference type="Proteomes" id="UP000192906">
    <property type="component" value="Unassembled WGS sequence"/>
</dbReference>
<dbReference type="AlphaFoldDB" id="A0A1X7C1H7"/>
<protein>
    <submittedName>
        <fullName evidence="1">Holin of 3TMs, for gene-transfer release</fullName>
    </submittedName>
</protein>
<keyword evidence="2" id="KW-1185">Reference proteome</keyword>
<dbReference type="RefSeq" id="WP_085096867.1">
    <property type="nucleotide sequence ID" value="NZ_FWZU01000001.1"/>
</dbReference>
<evidence type="ECO:0000313" key="1">
    <source>
        <dbReference type="EMBL" id="SME88324.1"/>
    </source>
</evidence>
<proteinExistence type="predicted"/>
<dbReference type="OrthoDB" id="1433389at2"/>
<reference evidence="2" key="1">
    <citation type="submission" date="2017-04" db="EMBL/GenBank/DDBJ databases">
        <authorList>
            <person name="Varghese N."/>
            <person name="Submissions S."/>
        </authorList>
    </citation>
    <scope>NUCLEOTIDE SEQUENCE [LARGE SCALE GENOMIC DNA]</scope>
    <source>
        <strain evidence="2">K3S</strain>
    </source>
</reference>
<sequence length="129" mass="14661">MIGSILDLGSTIIDKIWPDAGDREKAKLKLVELQSKGELVEIESRLKIMLAEMSGNWLQRSWRPILMLTIITIVANNYLLYPYMSLFWAEAPKLELPPQLWSLMQLGLSGYVVGRSAEKVVKTWRENGG</sequence>
<organism evidence="1 2">
    <name type="scientific">Desulfovibrio gilichinskyi</name>
    <dbReference type="NCBI Taxonomy" id="1519643"/>
    <lineage>
        <taxon>Bacteria</taxon>
        <taxon>Pseudomonadati</taxon>
        <taxon>Thermodesulfobacteriota</taxon>
        <taxon>Desulfovibrionia</taxon>
        <taxon>Desulfovibrionales</taxon>
        <taxon>Desulfovibrionaceae</taxon>
        <taxon>Desulfovibrio</taxon>
    </lineage>
</organism>
<dbReference type="STRING" id="1519643.SAMN06295933_0141"/>
<evidence type="ECO:0000313" key="2">
    <source>
        <dbReference type="Proteomes" id="UP000192906"/>
    </source>
</evidence>
<accession>A0A1X7C1H7</accession>
<name>A0A1X7C1H7_9BACT</name>
<dbReference type="InterPro" id="IPR021497">
    <property type="entry name" value="GTA_holin_3TM"/>
</dbReference>
<gene>
    <name evidence="1" type="ORF">SAMN06295933_0141</name>
</gene>